<name>A0ABU3HB58_9BACL</name>
<evidence type="ECO:0000313" key="3">
    <source>
        <dbReference type="Proteomes" id="UP001248709"/>
    </source>
</evidence>
<evidence type="ECO:0008006" key="4">
    <source>
        <dbReference type="Google" id="ProtNLM"/>
    </source>
</evidence>
<accession>A0ABU3HB58</accession>
<dbReference type="EMBL" id="JAUSUY010000017">
    <property type="protein sequence ID" value="MDT3428062.1"/>
    <property type="molecule type" value="Genomic_DNA"/>
</dbReference>
<evidence type="ECO:0000256" key="1">
    <source>
        <dbReference type="SAM" id="Phobius"/>
    </source>
</evidence>
<feature type="transmembrane region" description="Helical" evidence="1">
    <location>
        <begin position="12"/>
        <end position="40"/>
    </location>
</feature>
<gene>
    <name evidence="2" type="ORF">J2Z22_003652</name>
</gene>
<feature type="transmembrane region" description="Helical" evidence="1">
    <location>
        <begin position="60"/>
        <end position="79"/>
    </location>
</feature>
<evidence type="ECO:0000313" key="2">
    <source>
        <dbReference type="EMBL" id="MDT3428062.1"/>
    </source>
</evidence>
<comment type="caution">
    <text evidence="2">The sequence shown here is derived from an EMBL/GenBank/DDBJ whole genome shotgun (WGS) entry which is preliminary data.</text>
</comment>
<protein>
    <recommendedName>
        <fullName evidence="4">HAMP domain-containing protein</fullName>
    </recommendedName>
</protein>
<organism evidence="2 3">
    <name type="scientific">Paenibacillus forsythiae</name>
    <dbReference type="NCBI Taxonomy" id="365616"/>
    <lineage>
        <taxon>Bacteria</taxon>
        <taxon>Bacillati</taxon>
        <taxon>Bacillota</taxon>
        <taxon>Bacilli</taxon>
        <taxon>Bacillales</taxon>
        <taxon>Paenibacillaceae</taxon>
        <taxon>Paenibacillus</taxon>
    </lineage>
</organism>
<dbReference type="RefSeq" id="WP_156940458.1">
    <property type="nucleotide sequence ID" value="NZ_JAUSUY010000017.1"/>
</dbReference>
<keyword evidence="3" id="KW-1185">Reference proteome</keyword>
<keyword evidence="1" id="KW-1133">Transmembrane helix</keyword>
<reference evidence="2 3" key="1">
    <citation type="submission" date="2023-07" db="EMBL/GenBank/DDBJ databases">
        <title>Genomic Encyclopedia of Type Strains, Phase IV (KMG-IV): sequencing the most valuable type-strain genomes for metagenomic binning, comparative biology and taxonomic classification.</title>
        <authorList>
            <person name="Goeker M."/>
        </authorList>
    </citation>
    <scope>NUCLEOTIDE SEQUENCE [LARGE SCALE GENOMIC DNA]</scope>
    <source>
        <strain evidence="2 3">T98</strain>
    </source>
</reference>
<dbReference type="Proteomes" id="UP001248709">
    <property type="component" value="Unassembled WGS sequence"/>
</dbReference>
<keyword evidence="1" id="KW-0472">Membrane</keyword>
<proteinExistence type="predicted"/>
<sequence>MKRRYTLRLGYLYITCGCALLSGALLLAVRRICALLYSWYSPESAALFIRLSNGAINTVGRAPFSVILYLTGFGLLYVLRSGILAGDMKTLLRASRELAEGGLVPEVAVRSGGELAELAANLQRIGRNGSGDLPEAHGSYSPALSGPTERVDGGEALALVLRTRRIIRELSAAEAEISDRESALYAYLESAQAELQHMERSLESLVAS</sequence>
<keyword evidence="1" id="KW-0812">Transmembrane</keyword>